<dbReference type="InterPro" id="IPR011765">
    <property type="entry name" value="Pept_M16_N"/>
</dbReference>
<name>A0ABX1WTP6_9BACT</name>
<evidence type="ECO:0000259" key="7">
    <source>
        <dbReference type="Pfam" id="PF00675"/>
    </source>
</evidence>
<dbReference type="InterPro" id="IPR011249">
    <property type="entry name" value="Metalloenz_LuxS/M16"/>
</dbReference>
<evidence type="ECO:0000256" key="1">
    <source>
        <dbReference type="ARBA" id="ARBA00007261"/>
    </source>
</evidence>
<evidence type="ECO:0000313" key="10">
    <source>
        <dbReference type="Proteomes" id="UP000732105"/>
    </source>
</evidence>
<evidence type="ECO:0000256" key="3">
    <source>
        <dbReference type="ARBA" id="ARBA00022801"/>
    </source>
</evidence>
<feature type="domain" description="Peptidase M16 N-terminal" evidence="7">
    <location>
        <begin position="46"/>
        <end position="167"/>
    </location>
</feature>
<dbReference type="PANTHER" id="PTHR43690:SF34">
    <property type="entry name" value="ZINC PROTEASE PQQL-LIKE"/>
    <property type="match status" value="1"/>
</dbReference>
<sequence length="932" mass="106788">MKKFLTLLVMSTILFSGMTQAQNTTTIPLNPKVKHGKLSNGMSYYVMHNEEPKDRASLYFVQNVGAILEEDAQNGLAHFLEHMAFNGLKNFPGKNMINYLEKNGIQFGRDINAYTAQDETVYNISNLPTGNENLIDSALLVLHDWSGGLLLEAEEIEAERGVIHEEWRTRRNSRFRINSQTSPVMYNHSQYAKRDVIGDLDVIDNFEHKQLRDYYKKWYRPDNQAVVVVGDFDVDKMEAKVQALFSKIPMPKNAAERVYYQVEDSKEPQYILAKDKEAKSVSINWIFRKPAYTTRDENYMRESLVQGMFNTMLNNRLKELMQNPDCPAVGMQVGNFEMCRTKEANYIGVAPKENKEIEAFEAFMTEFARVQRFGFTESELERVKTSFLRSYESYLQGKDKISNEDWAKTYQKHFLSANPAPSVEWEVEFGQKTIPSITINEVNSILRHYGNINNSVFALSGPDKEEIKYPTKEELFASLKKVMTSNIEAYADETGDAPLVTDELTEKKFLEESAVKGTDAKLYTLENGARVVVLPTDYSKDEILFSSYSFGGSSLLEREEMESGEMATMLAQISGVGEFNAIQLRKKLTGKIAGVKPQLGSFTEGFSGSASPKDFETMLQLLYQYFEHPRFDQNVFQAQMGAIKNNLQNAKADNGKALKDTIGQMMANHHERALMFNDEFVNNIDFEKAKSIYLERFKDASDFTFLFVGNIDEEKHLPLIRKYIGSIASEDRAENWVDRKVRMGEGKKQNIFEREMQVPKSTVYLAVNNEMDYNLETRMYARVVAELLSKRYMETIREQEGGTYGVSVRPSISKRPYEHVGISISFDCAPEKQEKLRGLVYKEIEDILKTVNETDLEEIKKNYIKNRAEAVKQNSFWLSVIQSSLMNNEAITNTEAYNKLVNGISTKKVKEFAKKLFKKYDSVEVVMNPKNS</sequence>
<keyword evidence="10" id="KW-1185">Reference proteome</keyword>
<proteinExistence type="inferred from homology"/>
<keyword evidence="4" id="KW-0862">Zinc</keyword>
<evidence type="ECO:0000313" key="9">
    <source>
        <dbReference type="EMBL" id="NOU59341.1"/>
    </source>
</evidence>
<dbReference type="Pfam" id="PF05193">
    <property type="entry name" value="Peptidase_M16_C"/>
    <property type="match status" value="2"/>
</dbReference>
<keyword evidence="5" id="KW-0482">Metalloprotease</keyword>
<keyword evidence="2" id="KW-0645">Protease</keyword>
<dbReference type="Pfam" id="PF00675">
    <property type="entry name" value="Peptidase_M16"/>
    <property type="match status" value="1"/>
</dbReference>
<feature type="chain" id="PRO_5045539560" evidence="6">
    <location>
        <begin position="22"/>
        <end position="932"/>
    </location>
</feature>
<organism evidence="9 10">
    <name type="scientific">Marinifilum caeruleilacunae</name>
    <dbReference type="NCBI Taxonomy" id="2499076"/>
    <lineage>
        <taxon>Bacteria</taxon>
        <taxon>Pseudomonadati</taxon>
        <taxon>Bacteroidota</taxon>
        <taxon>Bacteroidia</taxon>
        <taxon>Marinilabiliales</taxon>
        <taxon>Marinifilaceae</taxon>
    </lineage>
</organism>
<dbReference type="PANTHER" id="PTHR43690">
    <property type="entry name" value="NARDILYSIN"/>
    <property type="match status" value="1"/>
</dbReference>
<dbReference type="InterPro" id="IPR007863">
    <property type="entry name" value="Peptidase_M16_C"/>
</dbReference>
<evidence type="ECO:0000259" key="8">
    <source>
        <dbReference type="Pfam" id="PF05193"/>
    </source>
</evidence>
<dbReference type="InterPro" id="IPR050626">
    <property type="entry name" value="Peptidase_M16"/>
</dbReference>
<comment type="caution">
    <text evidence="9">The sequence shown here is derived from an EMBL/GenBank/DDBJ whole genome shotgun (WGS) entry which is preliminary data.</text>
</comment>
<evidence type="ECO:0000256" key="2">
    <source>
        <dbReference type="ARBA" id="ARBA00022670"/>
    </source>
</evidence>
<dbReference type="SUPFAM" id="SSF63411">
    <property type="entry name" value="LuxS/MPP-like metallohydrolase"/>
    <property type="match status" value="4"/>
</dbReference>
<evidence type="ECO:0000256" key="6">
    <source>
        <dbReference type="SAM" id="SignalP"/>
    </source>
</evidence>
<dbReference type="Proteomes" id="UP000732105">
    <property type="component" value="Unassembled WGS sequence"/>
</dbReference>
<dbReference type="EMBL" id="RZNH01000006">
    <property type="protein sequence ID" value="NOU59341.1"/>
    <property type="molecule type" value="Genomic_DNA"/>
</dbReference>
<reference evidence="9 10" key="1">
    <citation type="submission" date="2018-12" db="EMBL/GenBank/DDBJ databases">
        <title>Marinifilum JC070 sp. nov., a marine bacterium isolated from Yongle Blue Hole in the South China Sea.</title>
        <authorList>
            <person name="Fu T."/>
        </authorList>
    </citation>
    <scope>NUCLEOTIDE SEQUENCE [LARGE SCALE GENOMIC DNA]</scope>
    <source>
        <strain evidence="9 10">JC070</strain>
    </source>
</reference>
<gene>
    <name evidence="9" type="ORF">ELS83_05880</name>
</gene>
<evidence type="ECO:0000256" key="4">
    <source>
        <dbReference type="ARBA" id="ARBA00022833"/>
    </source>
</evidence>
<accession>A0ABX1WTP6</accession>
<comment type="similarity">
    <text evidence="1">Belongs to the peptidase M16 family.</text>
</comment>
<feature type="signal peptide" evidence="6">
    <location>
        <begin position="1"/>
        <end position="21"/>
    </location>
</feature>
<dbReference type="Gene3D" id="3.30.830.10">
    <property type="entry name" value="Metalloenzyme, LuxS/M16 peptidase-like"/>
    <property type="match status" value="4"/>
</dbReference>
<feature type="domain" description="Peptidase M16 C-terminal" evidence="8">
    <location>
        <begin position="694"/>
        <end position="862"/>
    </location>
</feature>
<protein>
    <submittedName>
        <fullName evidence="9">Insulinase family protein</fullName>
    </submittedName>
</protein>
<evidence type="ECO:0000256" key="5">
    <source>
        <dbReference type="ARBA" id="ARBA00023049"/>
    </source>
</evidence>
<dbReference type="RefSeq" id="WP_171594618.1">
    <property type="nucleotide sequence ID" value="NZ_RZNH01000006.1"/>
</dbReference>
<keyword evidence="6" id="KW-0732">Signal</keyword>
<keyword evidence="3" id="KW-0378">Hydrolase</keyword>
<feature type="domain" description="Peptidase M16 C-terminal" evidence="8">
    <location>
        <begin position="206"/>
        <end position="386"/>
    </location>
</feature>